<sequence length="227" mass="23744">MTRPRSRQASQPTATIGDLGCKPHVSNERELLCTVGGTQKPLAPSRGGRQPPCCGKRTKIQDSRFLRLAQQHNPAGLRPGQQCSASPEKREDLDEADWRKEKAKGYGIAFSGLARLAVLIGPLSGLADAEHKTQDPPCLLPPGDACFGGYMQQQAAVARSRTCPRLSSNTSKDGGHQAAEADAGGLTAEATPQHAAQEATASFDAQLSLRGQAAAAAAAAETNPGLL</sequence>
<feature type="region of interest" description="Disordered" evidence="1">
    <location>
        <begin position="1"/>
        <end position="22"/>
    </location>
</feature>
<dbReference type="GeneID" id="92043075"/>
<dbReference type="EMBL" id="JAQQWN010000005">
    <property type="protein sequence ID" value="KAK8084429.1"/>
    <property type="molecule type" value="Genomic_DNA"/>
</dbReference>
<protein>
    <submittedName>
        <fullName evidence="2">Uncharacterized protein</fullName>
    </submittedName>
</protein>
<accession>A0ABR1WLL9</accession>
<gene>
    <name evidence="2" type="ORF">PG997_005700</name>
</gene>
<evidence type="ECO:0000313" key="2">
    <source>
        <dbReference type="EMBL" id="KAK8084429.1"/>
    </source>
</evidence>
<evidence type="ECO:0000313" key="3">
    <source>
        <dbReference type="Proteomes" id="UP001433268"/>
    </source>
</evidence>
<proteinExistence type="predicted"/>
<feature type="region of interest" description="Disordered" evidence="1">
    <location>
        <begin position="36"/>
        <end position="56"/>
    </location>
</feature>
<name>A0ABR1WLL9_9PEZI</name>
<organism evidence="2 3">
    <name type="scientific">Apiospora hydei</name>
    <dbReference type="NCBI Taxonomy" id="1337664"/>
    <lineage>
        <taxon>Eukaryota</taxon>
        <taxon>Fungi</taxon>
        <taxon>Dikarya</taxon>
        <taxon>Ascomycota</taxon>
        <taxon>Pezizomycotina</taxon>
        <taxon>Sordariomycetes</taxon>
        <taxon>Xylariomycetidae</taxon>
        <taxon>Amphisphaeriales</taxon>
        <taxon>Apiosporaceae</taxon>
        <taxon>Apiospora</taxon>
    </lineage>
</organism>
<dbReference type="Proteomes" id="UP001433268">
    <property type="component" value="Unassembled WGS sequence"/>
</dbReference>
<dbReference type="RefSeq" id="XP_066668938.1">
    <property type="nucleotide sequence ID" value="XM_066810015.1"/>
</dbReference>
<feature type="region of interest" description="Disordered" evidence="1">
    <location>
        <begin position="72"/>
        <end position="95"/>
    </location>
</feature>
<keyword evidence="3" id="KW-1185">Reference proteome</keyword>
<feature type="region of interest" description="Disordered" evidence="1">
    <location>
        <begin position="162"/>
        <end position="182"/>
    </location>
</feature>
<evidence type="ECO:0000256" key="1">
    <source>
        <dbReference type="SAM" id="MobiDB-lite"/>
    </source>
</evidence>
<reference evidence="2 3" key="1">
    <citation type="submission" date="2023-01" db="EMBL/GenBank/DDBJ databases">
        <title>Analysis of 21 Apiospora genomes using comparative genomics revels a genus with tremendous synthesis potential of carbohydrate active enzymes and secondary metabolites.</title>
        <authorList>
            <person name="Sorensen T."/>
        </authorList>
    </citation>
    <scope>NUCLEOTIDE SEQUENCE [LARGE SCALE GENOMIC DNA]</scope>
    <source>
        <strain evidence="2 3">CBS 114990</strain>
    </source>
</reference>
<comment type="caution">
    <text evidence="2">The sequence shown here is derived from an EMBL/GenBank/DDBJ whole genome shotgun (WGS) entry which is preliminary data.</text>
</comment>